<feature type="region of interest" description="Disordered" evidence="1">
    <location>
        <begin position="430"/>
        <end position="457"/>
    </location>
</feature>
<feature type="region of interest" description="Disordered" evidence="1">
    <location>
        <begin position="102"/>
        <end position="125"/>
    </location>
</feature>
<name>A0A1X7RV59_ZYMT9</name>
<protein>
    <submittedName>
        <fullName evidence="2">Uncharacterized protein</fullName>
    </submittedName>
</protein>
<evidence type="ECO:0000256" key="1">
    <source>
        <dbReference type="SAM" id="MobiDB-lite"/>
    </source>
</evidence>
<accession>A0A1X7RV59</accession>
<gene>
    <name evidence="2" type="ORF">ZT3D7_G6496</name>
</gene>
<keyword evidence="3" id="KW-1185">Reference proteome</keyword>
<evidence type="ECO:0000313" key="2">
    <source>
        <dbReference type="EMBL" id="SMQ51343.1"/>
    </source>
</evidence>
<evidence type="ECO:0000313" key="3">
    <source>
        <dbReference type="Proteomes" id="UP000215127"/>
    </source>
</evidence>
<dbReference type="Proteomes" id="UP000215127">
    <property type="component" value="Chromosome 5"/>
</dbReference>
<sequence>MQSTQRKPLPPVEELKRLHLRTIDASQLRAIIKHYSGDKEKTDELEQVYKDYLLEHDKHPLLIRVKDQDDFSRLINDKTAPIPAAILLDRGPYPLPATMASKTHPPAQVKKKVDNSNDPIPIPMRNPRLPSEFLVGGPNLFNMVRDGVLEGPMAQHPVTTVFQYDWVTKWYRQTEKEAMKAHKHPENHYGTMKLLHVQQFEAAEYAVMLKEHQPSSRTRVGQSIILLPEDNASNTSEHTISDGFVNFCIKKIADYMTRHGKTVLVIPSWVTNQELTAMCSRWSSSLLLRTSAVFFVRYFPAGENRPSAWILAIVEPTEGLLRIYNGHQEHEDHAQAMAREIGAHFRSRVGITLEVYHQPDLPPMDSKSDGPILIILAALFAGGHELRQERKQLTTDQIQELRWWITFQVYQSDDFDDAVMSRMFGRLGQDLSYPDPTDTETIDPMEVDGAEEDDLYD</sequence>
<dbReference type="AlphaFoldDB" id="A0A1X7RV59"/>
<organism evidence="2 3">
    <name type="scientific">Zymoseptoria tritici (strain ST99CH_3D7)</name>
    <dbReference type="NCBI Taxonomy" id="1276538"/>
    <lineage>
        <taxon>Eukaryota</taxon>
        <taxon>Fungi</taxon>
        <taxon>Dikarya</taxon>
        <taxon>Ascomycota</taxon>
        <taxon>Pezizomycotina</taxon>
        <taxon>Dothideomycetes</taxon>
        <taxon>Dothideomycetidae</taxon>
        <taxon>Mycosphaerellales</taxon>
        <taxon>Mycosphaerellaceae</taxon>
        <taxon>Zymoseptoria</taxon>
    </lineage>
</organism>
<proteinExistence type="predicted"/>
<feature type="compositionally biased region" description="Acidic residues" evidence="1">
    <location>
        <begin position="437"/>
        <end position="457"/>
    </location>
</feature>
<reference evidence="2 3" key="1">
    <citation type="submission" date="2016-06" db="EMBL/GenBank/DDBJ databases">
        <authorList>
            <person name="Kjaerup R.B."/>
            <person name="Dalgaard T.S."/>
            <person name="Juul-Madsen H.R."/>
        </authorList>
    </citation>
    <scope>NUCLEOTIDE SEQUENCE [LARGE SCALE GENOMIC DNA]</scope>
</reference>
<dbReference type="EMBL" id="LT853696">
    <property type="protein sequence ID" value="SMQ51343.1"/>
    <property type="molecule type" value="Genomic_DNA"/>
</dbReference>